<keyword evidence="6" id="KW-1185">Reference proteome</keyword>
<comment type="caution">
    <text evidence="5">The sequence shown here is derived from an EMBL/GenBank/DDBJ whole genome shotgun (WGS) entry which is preliminary data.</text>
</comment>
<dbReference type="InterPro" id="IPR051056">
    <property type="entry name" value="Glycosyl_Hydrolase_73"/>
</dbReference>
<feature type="chain" id="PRO_5046903859" evidence="3">
    <location>
        <begin position="19"/>
        <end position="352"/>
    </location>
</feature>
<dbReference type="GO" id="GO:0016787">
    <property type="term" value="F:hydrolase activity"/>
    <property type="evidence" value="ECO:0007669"/>
    <property type="project" value="UniProtKB-KW"/>
</dbReference>
<keyword evidence="3" id="KW-0732">Signal</keyword>
<organism evidence="5 6">
    <name type="scientific">Phytohabitans maris</name>
    <dbReference type="NCBI Taxonomy" id="3071409"/>
    <lineage>
        <taxon>Bacteria</taxon>
        <taxon>Bacillati</taxon>
        <taxon>Actinomycetota</taxon>
        <taxon>Actinomycetes</taxon>
        <taxon>Micromonosporales</taxon>
        <taxon>Micromonosporaceae</taxon>
    </lineage>
</organism>
<name>A0ABU0ZUP8_9ACTN</name>
<dbReference type="RefSeq" id="WP_308716913.1">
    <property type="nucleotide sequence ID" value="NZ_JAVHUY010000045.1"/>
</dbReference>
<evidence type="ECO:0000313" key="5">
    <source>
        <dbReference type="EMBL" id="MDQ7909652.1"/>
    </source>
</evidence>
<feature type="domain" description="Mannosyl-glycoprotein endo-beta-N-acetylglucosamidase-like" evidence="4">
    <location>
        <begin position="194"/>
        <end position="351"/>
    </location>
</feature>
<dbReference type="EMBL" id="JAVHUY010000045">
    <property type="protein sequence ID" value="MDQ7909652.1"/>
    <property type="molecule type" value="Genomic_DNA"/>
</dbReference>
<dbReference type="PANTHER" id="PTHR33308:SF9">
    <property type="entry name" value="PEPTIDOGLYCAN HYDROLASE FLGJ"/>
    <property type="match status" value="1"/>
</dbReference>
<dbReference type="PANTHER" id="PTHR33308">
    <property type="entry name" value="PEPTIDOGLYCAN HYDROLASE FLGJ"/>
    <property type="match status" value="1"/>
</dbReference>
<evidence type="ECO:0000259" key="4">
    <source>
        <dbReference type="SMART" id="SM00047"/>
    </source>
</evidence>
<evidence type="ECO:0000256" key="1">
    <source>
        <dbReference type="ARBA" id="ARBA00022801"/>
    </source>
</evidence>
<gene>
    <name evidence="5" type="primary">gsmA</name>
    <name evidence="5" type="ORF">RB614_34540</name>
</gene>
<dbReference type="Gene3D" id="1.10.530.10">
    <property type="match status" value="1"/>
</dbReference>
<proteinExistence type="predicted"/>
<reference evidence="5 6" key="1">
    <citation type="submission" date="2023-08" db="EMBL/GenBank/DDBJ databases">
        <title>Phytohabitans sansha sp. nov., isolated from marine sediment.</title>
        <authorList>
            <person name="Zhao Y."/>
            <person name="Yi K."/>
        </authorList>
    </citation>
    <scope>NUCLEOTIDE SEQUENCE [LARGE SCALE GENOMIC DNA]</scope>
    <source>
        <strain evidence="5 6">ZYX-F-186</strain>
    </source>
</reference>
<sequence>MSLTVVVVSLLLPSPAAAAAAPTATVRSGGTGLNLRAGPSTADAQVGRLAEGSRLAVVCQVYGELVSGTQRRTPGWNRLSNGRYVSDAYVRWSPTRPWVHWCGPKGASRPTVRTGTGPVNVRNGPSTKSGRVATLGEGNVLRVECQVWGELVSGKMRRSAAWNRIPGNRYIADANVDWRGNSPTLPWCGQQAPTVPPANASQFIARTVGPAQAGYRQYKVPASVTIAQAILESGWGRSWLTRRDHSYFGIKCFGDPGGIAVGCRSYATSECEGNKCYRTTATFRAYRNATGSFADHGRFLTVNPRYKKAFAYSRDPNRFAIEIHKAGYATSPTYAQNLIDLMKKYNLYKYDK</sequence>
<dbReference type="Proteomes" id="UP001230908">
    <property type="component" value="Unassembled WGS sequence"/>
</dbReference>
<dbReference type="Pfam" id="PF01832">
    <property type="entry name" value="Glucosaminidase"/>
    <property type="match status" value="1"/>
</dbReference>
<dbReference type="Gene3D" id="4.10.80.30">
    <property type="entry name" value="DNA polymerase, domain 6"/>
    <property type="match status" value="1"/>
</dbReference>
<feature type="signal peptide" evidence="3">
    <location>
        <begin position="1"/>
        <end position="18"/>
    </location>
</feature>
<evidence type="ECO:0000313" key="6">
    <source>
        <dbReference type="Proteomes" id="UP001230908"/>
    </source>
</evidence>
<evidence type="ECO:0000256" key="2">
    <source>
        <dbReference type="SAM" id="MobiDB-lite"/>
    </source>
</evidence>
<protein>
    <submittedName>
        <fullName evidence="5">Sporangiospore maturation cell wall hydrolase GsmA</fullName>
    </submittedName>
</protein>
<keyword evidence="1 5" id="KW-0378">Hydrolase</keyword>
<dbReference type="SMART" id="SM00047">
    <property type="entry name" value="LYZ2"/>
    <property type="match status" value="1"/>
</dbReference>
<dbReference type="InterPro" id="IPR002901">
    <property type="entry name" value="MGlyc_endo_b_GlcNAc-like_dom"/>
</dbReference>
<evidence type="ECO:0000256" key="3">
    <source>
        <dbReference type="SAM" id="SignalP"/>
    </source>
</evidence>
<accession>A0ABU0ZUP8</accession>
<feature type="region of interest" description="Disordered" evidence="2">
    <location>
        <begin position="107"/>
        <end position="128"/>
    </location>
</feature>
<dbReference type="NCBIfam" id="NF038016">
    <property type="entry name" value="sporang_Gsm"/>
    <property type="match status" value="1"/>
</dbReference>